<evidence type="ECO:0000256" key="1">
    <source>
        <dbReference type="SAM" id="Phobius"/>
    </source>
</evidence>
<accession>A0A2H0BV76</accession>
<dbReference type="Proteomes" id="UP000231246">
    <property type="component" value="Unassembled WGS sequence"/>
</dbReference>
<keyword evidence="1" id="KW-1133">Transmembrane helix</keyword>
<protein>
    <recommendedName>
        <fullName evidence="4">Type II secretion system protein GspI C-terminal domain-containing protein</fullName>
    </recommendedName>
</protein>
<sequence>MKNHTRQNGQALIELVLVTGMLALILVTLVSLSVASLATVQKSRLRTRATTIAQQGLENIRSKRDQLNWTDFTTGCSSQARTWAAMVNDENPYSSDAVCAINGTVANIEVTVNWAFGGKSDSVILEMALSQPGEAIYR</sequence>
<evidence type="ECO:0000313" key="2">
    <source>
        <dbReference type="EMBL" id="PIP61586.1"/>
    </source>
</evidence>
<dbReference type="AlphaFoldDB" id="A0A2H0BV76"/>
<dbReference type="EMBL" id="PCTA01000022">
    <property type="protein sequence ID" value="PIP61586.1"/>
    <property type="molecule type" value="Genomic_DNA"/>
</dbReference>
<keyword evidence="1" id="KW-0472">Membrane</keyword>
<organism evidence="2 3">
    <name type="scientific">Candidatus Roizmanbacteria bacterium CG22_combo_CG10-13_8_21_14_all_38_20</name>
    <dbReference type="NCBI Taxonomy" id="1974862"/>
    <lineage>
        <taxon>Bacteria</taxon>
        <taxon>Candidatus Roizmaniibacteriota</taxon>
    </lineage>
</organism>
<gene>
    <name evidence="2" type="ORF">COW99_02970</name>
</gene>
<keyword evidence="1" id="KW-0812">Transmembrane</keyword>
<reference evidence="2 3" key="1">
    <citation type="submission" date="2017-09" db="EMBL/GenBank/DDBJ databases">
        <title>Depth-based differentiation of microbial function through sediment-hosted aquifers and enrichment of novel symbionts in the deep terrestrial subsurface.</title>
        <authorList>
            <person name="Probst A.J."/>
            <person name="Ladd B."/>
            <person name="Jarett J.K."/>
            <person name="Geller-Mcgrath D.E."/>
            <person name="Sieber C.M."/>
            <person name="Emerson J.B."/>
            <person name="Anantharaman K."/>
            <person name="Thomas B.C."/>
            <person name="Malmstrom R."/>
            <person name="Stieglmeier M."/>
            <person name="Klingl A."/>
            <person name="Woyke T."/>
            <person name="Ryan C.M."/>
            <person name="Banfield J.F."/>
        </authorList>
    </citation>
    <scope>NUCLEOTIDE SEQUENCE [LARGE SCALE GENOMIC DNA]</scope>
    <source>
        <strain evidence="2">CG22_combo_CG10-13_8_21_14_all_38_20</strain>
    </source>
</reference>
<feature type="transmembrane region" description="Helical" evidence="1">
    <location>
        <begin position="12"/>
        <end position="38"/>
    </location>
</feature>
<evidence type="ECO:0008006" key="4">
    <source>
        <dbReference type="Google" id="ProtNLM"/>
    </source>
</evidence>
<evidence type="ECO:0000313" key="3">
    <source>
        <dbReference type="Proteomes" id="UP000231246"/>
    </source>
</evidence>
<comment type="caution">
    <text evidence="2">The sequence shown here is derived from an EMBL/GenBank/DDBJ whole genome shotgun (WGS) entry which is preliminary data.</text>
</comment>
<name>A0A2H0BV76_9BACT</name>
<proteinExistence type="predicted"/>